<dbReference type="RefSeq" id="WP_264892112.1">
    <property type="nucleotide sequence ID" value="NZ_CP110257.1"/>
</dbReference>
<comment type="catalytic activity">
    <reaction evidence="3">
        <text>an acyl-CoA + acetate = a carboxylate + acetyl-CoA</text>
        <dbReference type="Rhea" id="RHEA:13381"/>
        <dbReference type="ChEBI" id="CHEBI:29067"/>
        <dbReference type="ChEBI" id="CHEBI:30089"/>
        <dbReference type="ChEBI" id="CHEBI:57288"/>
        <dbReference type="ChEBI" id="CHEBI:58342"/>
        <dbReference type="EC" id="2.8.3.8"/>
    </reaction>
</comment>
<dbReference type="PIRSF" id="PIRSF000858">
    <property type="entry name" value="SCOT-t"/>
    <property type="match status" value="1"/>
</dbReference>
<evidence type="ECO:0000313" key="4">
    <source>
        <dbReference type="EMBL" id="UZD54540.1"/>
    </source>
</evidence>
<dbReference type="EC" id="2.8.3.8" evidence="3"/>
<dbReference type="SUPFAM" id="SSF100950">
    <property type="entry name" value="NagB/RpiA/CoA transferase-like"/>
    <property type="match status" value="2"/>
</dbReference>
<evidence type="ECO:0000256" key="1">
    <source>
        <dbReference type="ARBA" id="ARBA00007154"/>
    </source>
</evidence>
<dbReference type="InterPro" id="IPR014388">
    <property type="entry name" value="3-oxoacid_CoA-transferase"/>
</dbReference>
<organism evidence="4 5">
    <name type="scientific">Caldimonas aquatica</name>
    <dbReference type="NCBI Taxonomy" id="376175"/>
    <lineage>
        <taxon>Bacteria</taxon>
        <taxon>Pseudomonadati</taxon>
        <taxon>Pseudomonadota</taxon>
        <taxon>Betaproteobacteria</taxon>
        <taxon>Burkholderiales</taxon>
        <taxon>Sphaerotilaceae</taxon>
        <taxon>Caldimonas</taxon>
    </lineage>
</organism>
<keyword evidence="2 3" id="KW-0808">Transferase</keyword>
<name>A0ABY6MRC1_9BURK</name>
<evidence type="ECO:0000313" key="5">
    <source>
        <dbReference type="Proteomes" id="UP001163266"/>
    </source>
</evidence>
<protein>
    <recommendedName>
        <fullName evidence="3">Acetate CoA-transferase YdiF</fullName>
        <ecNumber evidence="3">2.8.3.8</ecNumber>
    </recommendedName>
</protein>
<accession>A0ABY6MRC1</accession>
<proteinExistence type="inferred from homology"/>
<dbReference type="PANTHER" id="PTHR43293:SF1">
    <property type="entry name" value="ACETATE COA-TRANSFERASE YDIF"/>
    <property type="match status" value="1"/>
</dbReference>
<dbReference type="SMART" id="SM00882">
    <property type="entry name" value="CoA_trans"/>
    <property type="match status" value="1"/>
</dbReference>
<dbReference type="InterPro" id="IPR037171">
    <property type="entry name" value="NagB/RpiA_transferase-like"/>
</dbReference>
<keyword evidence="5" id="KW-1185">Reference proteome</keyword>
<dbReference type="Gene3D" id="3.40.1080.10">
    <property type="entry name" value="Glutaconate Coenzyme A-transferase"/>
    <property type="match status" value="2"/>
</dbReference>
<evidence type="ECO:0000256" key="2">
    <source>
        <dbReference type="ARBA" id="ARBA00022679"/>
    </source>
</evidence>
<reference evidence="4" key="1">
    <citation type="submission" date="2022-10" db="EMBL/GenBank/DDBJ databases">
        <title>Complete genome sequence of Schlegelella aquatica LMG 23380.</title>
        <authorList>
            <person name="Musilova J."/>
            <person name="Kourilova X."/>
            <person name="Bezdicek M."/>
            <person name="Hermankova K."/>
            <person name="Obruca S."/>
            <person name="Sedlar K."/>
        </authorList>
    </citation>
    <scope>NUCLEOTIDE SEQUENCE</scope>
    <source>
        <strain evidence="4">LMG 23380</strain>
    </source>
</reference>
<gene>
    <name evidence="4" type="ORF">OMP39_12860</name>
</gene>
<dbReference type="EMBL" id="CP110257">
    <property type="protein sequence ID" value="UZD54540.1"/>
    <property type="molecule type" value="Genomic_DNA"/>
</dbReference>
<comment type="similarity">
    <text evidence="1 3">Belongs to the 3-oxoacid CoA-transferase family.</text>
</comment>
<sequence>MKLLSADEAARLIQPGWTVVTAGFVGAGHAEAVTAALERRFLAEGQPRELTLVYAAGQGDKGQRGVNHFGHEGLVRRVIGGHWISAPRLGELVERNAIEAYNLPQGVIAHLFRAIAGGKPGVVTRIGLHTFVDPRHDGARLTARSTASVVELVHLGGEELLFYPSFPVHCALIRATTADERGNLTTEHEPFHQDLLAIAQAARNSGGTVIAQVKRLTRAGTMNPNLVRVPGILVDHVVVCENPDDHWMTFGEAYNPAYTGEVREPEHAFVAPPLDVRKIVQRRAFLELAKLRAPVVNLGVGMPAGLGVIAREEQHRDFTLTVEAGPIGGTPAQLLSFGASANPEAIIDHAAMFDFYDGGGIDIAFLGMAELDPEGNVNVSRFGRRVAGVGGFINISQSAQRVVLMGTLTAEGLEVRAGDGELRIEREGRVPKLVPRVGHLSFNGRYVRSLGRDVLYVTERAVFELRDEGLTLVEVAPGLDVRREVLDRCAAPVAVAPDLKLMDPRIFRDRPMRD</sequence>
<comment type="function">
    <text evidence="3">CoA transferase having broad substrate specificity for short-chain acyl-CoA thioesters with the activity decreasing when the length of the carboxylic acid chain exceeds four carbons.</text>
</comment>
<dbReference type="InterPro" id="IPR004165">
    <property type="entry name" value="CoA_trans_fam_I"/>
</dbReference>
<dbReference type="PANTHER" id="PTHR43293">
    <property type="entry name" value="ACETATE COA-TRANSFERASE YDIF"/>
    <property type="match status" value="1"/>
</dbReference>
<dbReference type="Proteomes" id="UP001163266">
    <property type="component" value="Chromosome"/>
</dbReference>
<evidence type="ECO:0000256" key="3">
    <source>
        <dbReference type="PIRNR" id="PIRNR000858"/>
    </source>
</evidence>
<dbReference type="Pfam" id="PF01144">
    <property type="entry name" value="CoA_trans"/>
    <property type="match status" value="1"/>
</dbReference>
<dbReference type="GO" id="GO:0016740">
    <property type="term" value="F:transferase activity"/>
    <property type="evidence" value="ECO:0007669"/>
    <property type="project" value="UniProtKB-KW"/>
</dbReference>